<evidence type="ECO:0000313" key="3">
    <source>
        <dbReference type="Proteomes" id="UP001159428"/>
    </source>
</evidence>
<keyword evidence="3" id="KW-1185">Reference proteome</keyword>
<evidence type="ECO:0000313" key="2">
    <source>
        <dbReference type="EMBL" id="CAH3146378.1"/>
    </source>
</evidence>
<proteinExistence type="predicted"/>
<dbReference type="PANTHER" id="PTHR11319:SF35">
    <property type="entry name" value="OUTER MEMBRANE PROTEIN PMPC-RELATED"/>
    <property type="match status" value="1"/>
</dbReference>
<dbReference type="EMBL" id="CALNXJ010000041">
    <property type="protein sequence ID" value="CAH3146378.1"/>
    <property type="molecule type" value="Genomic_DNA"/>
</dbReference>
<evidence type="ECO:0000256" key="1">
    <source>
        <dbReference type="SAM" id="Phobius"/>
    </source>
</evidence>
<feature type="transmembrane region" description="Helical" evidence="1">
    <location>
        <begin position="911"/>
        <end position="944"/>
    </location>
</feature>
<feature type="transmembrane region" description="Helical" evidence="1">
    <location>
        <begin position="814"/>
        <end position="833"/>
    </location>
</feature>
<keyword evidence="1" id="KW-1133">Transmembrane helix</keyword>
<feature type="transmembrane region" description="Helical" evidence="1">
    <location>
        <begin position="705"/>
        <end position="725"/>
    </location>
</feature>
<dbReference type="PANTHER" id="PTHR11319">
    <property type="entry name" value="G PROTEIN-COUPLED RECEPTOR-RELATED"/>
    <property type="match status" value="1"/>
</dbReference>
<organism evidence="2 3">
    <name type="scientific">Pocillopora meandrina</name>
    <dbReference type="NCBI Taxonomy" id="46732"/>
    <lineage>
        <taxon>Eukaryota</taxon>
        <taxon>Metazoa</taxon>
        <taxon>Cnidaria</taxon>
        <taxon>Anthozoa</taxon>
        <taxon>Hexacorallia</taxon>
        <taxon>Scleractinia</taxon>
        <taxon>Astrocoeniina</taxon>
        <taxon>Pocilloporidae</taxon>
        <taxon>Pocillopora</taxon>
    </lineage>
</organism>
<sequence>MGNLSLINNTFAYNQGLEENIPTKIAGAIYARVRKLLGDVEIRNSEFLCNYGALTSIFALYVENSQLSLQPRVTLQNLTFVNNSYNFNYSKGCGIIITEGMGFKIMSSCKIHGNSGGIVYVCEPGMLRCSGNVLVEDTMISGNIEFTLSVITKSFHLKNVSFVNNSCIRPSQYSVLRVMSAVSNSSFHLDQSTFLNNFGEPGVVHIDLSLLEKKAADGQVIINNTEFRGNFGRSEGVLKLLKVNTIKIQNCKFINNFGGIGSSHANVQRCLGMLIIRNTSFNQFDDSQVFESAGGLSKHVAPYLGFLTVTNSENVLMCIRNSSFASDPFSTDSIALIVVEEVRPGLLDSSVRIETPINTKLKLRNITEIYEPIIGNKQVTISTIFTTERCPEGTYSIHRGTRRRLSDKHVNCYPCPVGGNCSLPLAAQPNFWGYPENEDIVSFQLCPEGYCCLPSADNKCFYDNNSYLHSGCQGNRTGILCGQCKQNFTEGLFTTECVRAKDCTHSWYLVVFFVLTSLFALYLVRKPPVFEEVGKQLTWFIPRRKEGNNQVICSLDSTARKMAGVLTVSSYGVKNILRNKIVLPVTNLFNLKLYANANTNWRICPWPILTPLLKTMFHLVTVMTILFSIPIIYLLHSGLNKLRKRRPTLPPAGPYFGAVLEIVLLGYSAVTGTTVRLLHCVSIQEVSRWYYDAHYFCWHQWWQQAAIVVIALNLFPFILTLYFTSLQLYRGKISGKIFLLASILPFPYLLFVLYHHVKKKITRRPDYQAIPSTASSGHDEEYDSNSSTSIKHSLLEVLCGPFTKPQDDQSDGRIYWESILIGRQFLIILIGWWQLDHALMRSVCLTILCLVFLLHHISQRPFVQCRANIIETVSLATLVVVGVLNVGLTRTGSDFSGMNKAYISILWTSEAVLLGVLPLVIALFLSLSLVSQILRLGIFLIKAIRSRWSFVKQKYNHDNKVA</sequence>
<feature type="transmembrane region" description="Helical" evidence="1">
    <location>
        <begin position="737"/>
        <end position="754"/>
    </location>
</feature>
<dbReference type="SUPFAM" id="SSF51126">
    <property type="entry name" value="Pectin lyase-like"/>
    <property type="match status" value="1"/>
</dbReference>
<dbReference type="AlphaFoldDB" id="A0AAU9XET3"/>
<accession>A0AAU9XET3</accession>
<feature type="transmembrane region" description="Helical" evidence="1">
    <location>
        <begin position="869"/>
        <end position="891"/>
    </location>
</feature>
<dbReference type="Proteomes" id="UP001159428">
    <property type="component" value="Unassembled WGS sequence"/>
</dbReference>
<evidence type="ECO:0008006" key="4">
    <source>
        <dbReference type="Google" id="ProtNLM"/>
    </source>
</evidence>
<dbReference type="InterPro" id="IPR011050">
    <property type="entry name" value="Pectin_lyase_fold/virulence"/>
</dbReference>
<keyword evidence="1" id="KW-0472">Membrane</keyword>
<name>A0AAU9XET3_9CNID</name>
<keyword evidence="1" id="KW-0812">Transmembrane</keyword>
<comment type="caution">
    <text evidence="2">The sequence shown here is derived from an EMBL/GenBank/DDBJ whole genome shotgun (WGS) entry which is preliminary data.</text>
</comment>
<feature type="transmembrane region" description="Helical" evidence="1">
    <location>
        <begin position="616"/>
        <end position="635"/>
    </location>
</feature>
<gene>
    <name evidence="2" type="ORF">PMEA_00022966</name>
</gene>
<feature type="transmembrane region" description="Helical" evidence="1">
    <location>
        <begin position="839"/>
        <end position="857"/>
    </location>
</feature>
<reference evidence="2 3" key="1">
    <citation type="submission" date="2022-05" db="EMBL/GenBank/DDBJ databases">
        <authorList>
            <consortium name="Genoscope - CEA"/>
            <person name="William W."/>
        </authorList>
    </citation>
    <scope>NUCLEOTIDE SEQUENCE [LARGE SCALE GENOMIC DNA]</scope>
</reference>
<protein>
    <recommendedName>
        <fullName evidence="4">Right handed beta helix domain-containing protein</fullName>
    </recommendedName>
</protein>